<name>A0AAU7CM21_9BACT</name>
<dbReference type="EMBL" id="CP155447">
    <property type="protein sequence ID" value="XBH06147.1"/>
    <property type="molecule type" value="Genomic_DNA"/>
</dbReference>
<evidence type="ECO:0000256" key="2">
    <source>
        <dbReference type="ARBA" id="ARBA00022898"/>
    </source>
</evidence>
<dbReference type="GO" id="GO:0008483">
    <property type="term" value="F:transaminase activity"/>
    <property type="evidence" value="ECO:0007669"/>
    <property type="project" value="UniProtKB-KW"/>
</dbReference>
<dbReference type="SUPFAM" id="SSF53383">
    <property type="entry name" value="PLP-dependent transferases"/>
    <property type="match status" value="1"/>
</dbReference>
<dbReference type="AlphaFoldDB" id="A0AAU7CM21"/>
<comment type="similarity">
    <text evidence="3">Belongs to the class-III pyridoxal-phosphate-dependent aminotransferase family.</text>
</comment>
<evidence type="ECO:0000313" key="4">
    <source>
        <dbReference type="EMBL" id="XBH06147.1"/>
    </source>
</evidence>
<keyword evidence="4" id="KW-0032">Aminotransferase</keyword>
<proteinExistence type="inferred from homology"/>
<sequence>MDLYRRAMERIPGATQLISRRPNRVAYGVSPVYAARAAGARFWDVDGFEYIDWISAIGAILLGYADPVVDDAVREQIGLGTIYAVNHELEIELAEELAQTIPCAEMVRYAKCGGEACAIAIRIARGVTGRDKVLFCGYHGWHDWYLAANLAGDAHLNAHLFSGIEPIGVPRGLAGTALPFVYGDLSSLGELLDRHRGEVAAVIMEPIRSEAPPPGYLQGVAKLAREQGALLVFDEVSAGLRYGMGGAQQYLGVIPDMAVFAKSLSNGYPMAAVVGRRDVMEPSARMFISSTYWSDTIGLRAALTTIREARRRDVSGQLWRFGAELKRTLDRAAAESGLNVRCRGVDVHPSLDFAIDAPELKGEVTTLYIQEMAKRGCHGYASFYLNAAQGPAELEQTALAARETFSLIRDALDTGTVPQRLECSIQQDAFRRLVR</sequence>
<dbReference type="GO" id="GO:0030170">
    <property type="term" value="F:pyridoxal phosphate binding"/>
    <property type="evidence" value="ECO:0007669"/>
    <property type="project" value="InterPro"/>
</dbReference>
<dbReference type="Gene3D" id="3.90.1150.10">
    <property type="entry name" value="Aspartate Aminotransferase, domain 1"/>
    <property type="match status" value="1"/>
</dbReference>
<dbReference type="PROSITE" id="PS00600">
    <property type="entry name" value="AA_TRANSFER_CLASS_3"/>
    <property type="match status" value="1"/>
</dbReference>
<dbReference type="Pfam" id="PF00202">
    <property type="entry name" value="Aminotran_3"/>
    <property type="match status" value="1"/>
</dbReference>
<keyword evidence="2 3" id="KW-0663">Pyridoxal phosphate</keyword>
<evidence type="ECO:0000256" key="3">
    <source>
        <dbReference type="RuleBase" id="RU003560"/>
    </source>
</evidence>
<dbReference type="InterPro" id="IPR005814">
    <property type="entry name" value="Aminotrans_3"/>
</dbReference>
<protein>
    <submittedName>
        <fullName evidence="4">Aminotransferase class III-fold pyridoxal phosphate-dependent enzyme</fullName>
    </submittedName>
</protein>
<keyword evidence="4" id="KW-0808">Transferase</keyword>
<dbReference type="PANTHER" id="PTHR43713">
    <property type="entry name" value="GLUTAMATE-1-SEMIALDEHYDE 2,1-AMINOMUTASE"/>
    <property type="match status" value="1"/>
</dbReference>
<evidence type="ECO:0000256" key="1">
    <source>
        <dbReference type="ARBA" id="ARBA00001933"/>
    </source>
</evidence>
<comment type="cofactor">
    <cofactor evidence="1">
        <name>pyridoxal 5'-phosphate</name>
        <dbReference type="ChEBI" id="CHEBI:597326"/>
    </cofactor>
</comment>
<reference evidence="4" key="1">
    <citation type="submission" date="2024-05" db="EMBL/GenBank/DDBJ databases">
        <title>Planctomycetes of the genus Singulisphaera possess chitinolytic capabilities.</title>
        <authorList>
            <person name="Ivanova A."/>
        </authorList>
    </citation>
    <scope>NUCLEOTIDE SEQUENCE</scope>
    <source>
        <strain evidence="4">Ch08T</strain>
    </source>
</reference>
<gene>
    <name evidence="4" type="ORF">V5E97_08945</name>
</gene>
<organism evidence="4">
    <name type="scientific">Singulisphaera sp. Ch08</name>
    <dbReference type="NCBI Taxonomy" id="3120278"/>
    <lineage>
        <taxon>Bacteria</taxon>
        <taxon>Pseudomonadati</taxon>
        <taxon>Planctomycetota</taxon>
        <taxon>Planctomycetia</taxon>
        <taxon>Isosphaerales</taxon>
        <taxon>Isosphaeraceae</taxon>
        <taxon>Singulisphaera</taxon>
    </lineage>
</organism>
<dbReference type="InterPro" id="IPR049704">
    <property type="entry name" value="Aminotrans_3_PPA_site"/>
</dbReference>
<dbReference type="PANTHER" id="PTHR43713:SF3">
    <property type="entry name" value="GLUTAMATE-1-SEMIALDEHYDE 2,1-AMINOMUTASE 1, CHLOROPLASTIC-RELATED"/>
    <property type="match status" value="1"/>
</dbReference>
<dbReference type="Gene3D" id="3.40.640.10">
    <property type="entry name" value="Type I PLP-dependent aspartate aminotransferase-like (Major domain)"/>
    <property type="match status" value="1"/>
</dbReference>
<dbReference type="InterPro" id="IPR015422">
    <property type="entry name" value="PyrdxlP-dep_Trfase_small"/>
</dbReference>
<accession>A0AAU7CM21</accession>
<dbReference type="RefSeq" id="WP_406698999.1">
    <property type="nucleotide sequence ID" value="NZ_CP155447.1"/>
</dbReference>
<dbReference type="InterPro" id="IPR015421">
    <property type="entry name" value="PyrdxlP-dep_Trfase_major"/>
</dbReference>
<dbReference type="InterPro" id="IPR015424">
    <property type="entry name" value="PyrdxlP-dep_Trfase"/>
</dbReference>